<dbReference type="EMBL" id="VWRR01000003">
    <property type="protein sequence ID" value="KAF6004434.1"/>
    <property type="molecule type" value="Genomic_DNA"/>
</dbReference>
<accession>A0A7J7IPE4</accession>
<evidence type="ECO:0000256" key="8">
    <source>
        <dbReference type="ARBA" id="ARBA00023011"/>
    </source>
</evidence>
<dbReference type="Pfam" id="PF03694">
    <property type="entry name" value="Erg28"/>
    <property type="match status" value="1"/>
</dbReference>
<dbReference type="PANTHER" id="PTHR15451:SF19">
    <property type="entry name" value="ERGOSTEROL BIOSYNTHETIC PROTEIN 28 HOMOLOG"/>
    <property type="match status" value="1"/>
</dbReference>
<proteinExistence type="inferred from homology"/>
<dbReference type="InterPro" id="IPR005352">
    <property type="entry name" value="Erg28"/>
</dbReference>
<dbReference type="OrthoDB" id="6485510at2759"/>
<dbReference type="GO" id="GO:0030674">
    <property type="term" value="F:protein-macromolecule adaptor activity"/>
    <property type="evidence" value="ECO:0007669"/>
    <property type="project" value="TreeGrafter"/>
</dbReference>
<keyword evidence="11" id="KW-1207">Sterol metabolism</keyword>
<evidence type="ECO:0000256" key="6">
    <source>
        <dbReference type="ARBA" id="ARBA00022955"/>
    </source>
</evidence>
<feature type="transmembrane region" description="Helical" evidence="14">
    <location>
        <begin position="52"/>
        <end position="71"/>
    </location>
</feature>
<keyword evidence="9" id="KW-0443">Lipid metabolism</keyword>
<keyword evidence="5" id="KW-0256">Endoplasmic reticulum</keyword>
<keyword evidence="6" id="KW-0752">Steroid biosynthesis</keyword>
<evidence type="ECO:0000256" key="14">
    <source>
        <dbReference type="SAM" id="Phobius"/>
    </source>
</evidence>
<reference evidence="15 16" key="1">
    <citation type="journal article" date="2020" name="J. Phycol.">
        <title>Comparative genome analysis reveals Cyanidiococcus gen. nov., a new extremophilic red algal genus sister to Cyanidioschyzon (Cyanidioschyzonaceae, Rhodophyta).</title>
        <authorList>
            <person name="Liu S.-L."/>
            <person name="Chiang Y.-R."/>
            <person name="Yoon H.S."/>
            <person name="Fu H.-Y."/>
        </authorList>
    </citation>
    <scope>NUCLEOTIDE SEQUENCE [LARGE SCALE GENOMIC DNA]</scope>
    <source>
        <strain evidence="15 16">THAL066</strain>
    </source>
</reference>
<dbReference type="Proteomes" id="UP000530660">
    <property type="component" value="Unassembled WGS sequence"/>
</dbReference>
<dbReference type="GO" id="GO:0016126">
    <property type="term" value="P:sterol biosynthetic process"/>
    <property type="evidence" value="ECO:0007669"/>
    <property type="project" value="UniProtKB-KW"/>
</dbReference>
<comment type="caution">
    <text evidence="15">The sequence shown here is derived from an EMBL/GenBank/DDBJ whole genome shotgun (WGS) entry which is preliminary data.</text>
</comment>
<keyword evidence="10 14" id="KW-0472">Membrane</keyword>
<dbReference type="GO" id="GO:0005789">
    <property type="term" value="C:endoplasmic reticulum membrane"/>
    <property type="evidence" value="ECO:0007669"/>
    <property type="project" value="UniProtKB-SubCell"/>
</dbReference>
<feature type="region of interest" description="Disordered" evidence="13">
    <location>
        <begin position="140"/>
        <end position="164"/>
    </location>
</feature>
<evidence type="ECO:0000256" key="7">
    <source>
        <dbReference type="ARBA" id="ARBA00022989"/>
    </source>
</evidence>
<evidence type="ECO:0000256" key="1">
    <source>
        <dbReference type="ARBA" id="ARBA00004477"/>
    </source>
</evidence>
<evidence type="ECO:0000256" key="4">
    <source>
        <dbReference type="ARBA" id="ARBA00022692"/>
    </source>
</evidence>
<evidence type="ECO:0000256" key="3">
    <source>
        <dbReference type="ARBA" id="ARBA00022516"/>
    </source>
</evidence>
<protein>
    <recommendedName>
        <fullName evidence="17">Ergosterol biosynthesis protein</fullName>
    </recommendedName>
</protein>
<keyword evidence="3" id="KW-0444">Lipid biosynthesis</keyword>
<evidence type="ECO:0000256" key="12">
    <source>
        <dbReference type="ARBA" id="ARBA00023221"/>
    </source>
</evidence>
<evidence type="ECO:0000313" key="15">
    <source>
        <dbReference type="EMBL" id="KAF6004434.1"/>
    </source>
</evidence>
<evidence type="ECO:0000256" key="2">
    <source>
        <dbReference type="ARBA" id="ARBA00005377"/>
    </source>
</evidence>
<keyword evidence="8" id="KW-0756">Sterol biosynthesis</keyword>
<comment type="subcellular location">
    <subcellularLocation>
        <location evidence="1">Endoplasmic reticulum membrane</location>
        <topology evidence="1">Multi-pass membrane protein</topology>
    </subcellularLocation>
</comment>
<evidence type="ECO:0000313" key="16">
    <source>
        <dbReference type="Proteomes" id="UP000530660"/>
    </source>
</evidence>
<dbReference type="PANTHER" id="PTHR15451">
    <property type="entry name" value="ERGOSTEROL BIOSYNTHETIC PROTEIN 28-RELATED"/>
    <property type="match status" value="1"/>
</dbReference>
<keyword evidence="16" id="KW-1185">Reference proteome</keyword>
<evidence type="ECO:0000256" key="11">
    <source>
        <dbReference type="ARBA" id="ARBA00023166"/>
    </source>
</evidence>
<gene>
    <name evidence="15" type="ORF">F1559_002201</name>
</gene>
<sequence length="164" mass="17764">MRMLRTATRLFVGATGLLALGAAASVFRDPLYPTHVLYTGTTSLAGTRSTAALIGRLYAVWLLTSGSVRVVTALRYRSVACRLLSAVSYGIAFAHFYTEVFWYRTVALHPAGRLPLLVAATSLVLLILDAIVTVSFRTRGGKRGEASPPVRESGRTPKPRRLAE</sequence>
<evidence type="ECO:0000256" key="13">
    <source>
        <dbReference type="SAM" id="MobiDB-lite"/>
    </source>
</evidence>
<feature type="transmembrane region" description="Helical" evidence="14">
    <location>
        <begin position="83"/>
        <end position="102"/>
    </location>
</feature>
<keyword evidence="7 14" id="KW-1133">Transmembrane helix</keyword>
<evidence type="ECO:0000256" key="9">
    <source>
        <dbReference type="ARBA" id="ARBA00023098"/>
    </source>
</evidence>
<organism evidence="15 16">
    <name type="scientific">Cyanidiococcus yangmingshanensis</name>
    <dbReference type="NCBI Taxonomy" id="2690220"/>
    <lineage>
        <taxon>Eukaryota</taxon>
        <taxon>Rhodophyta</taxon>
        <taxon>Bangiophyceae</taxon>
        <taxon>Cyanidiales</taxon>
        <taxon>Cyanidiaceae</taxon>
        <taxon>Cyanidiococcus</taxon>
    </lineage>
</organism>
<evidence type="ECO:0000256" key="10">
    <source>
        <dbReference type="ARBA" id="ARBA00023136"/>
    </source>
</evidence>
<comment type="similarity">
    <text evidence="2">Belongs to the ERG28 family.</text>
</comment>
<keyword evidence="4 14" id="KW-0812">Transmembrane</keyword>
<evidence type="ECO:0008006" key="17">
    <source>
        <dbReference type="Google" id="ProtNLM"/>
    </source>
</evidence>
<evidence type="ECO:0000256" key="5">
    <source>
        <dbReference type="ARBA" id="ARBA00022824"/>
    </source>
</evidence>
<keyword evidence="12" id="KW-0753">Steroid metabolism</keyword>
<name>A0A7J7IPE4_9RHOD</name>
<dbReference type="AlphaFoldDB" id="A0A7J7IPE4"/>
<feature type="transmembrane region" description="Helical" evidence="14">
    <location>
        <begin position="114"/>
        <end position="136"/>
    </location>
</feature>